<dbReference type="GO" id="GO:0030245">
    <property type="term" value="P:cellulose catabolic process"/>
    <property type="evidence" value="ECO:0007669"/>
    <property type="project" value="UniProtKB-UniRule"/>
</dbReference>
<organism evidence="5 6">
    <name type="scientific">Collybiopsis luxurians FD-317 M1</name>
    <dbReference type="NCBI Taxonomy" id="944289"/>
    <lineage>
        <taxon>Eukaryota</taxon>
        <taxon>Fungi</taxon>
        <taxon>Dikarya</taxon>
        <taxon>Basidiomycota</taxon>
        <taxon>Agaricomycotina</taxon>
        <taxon>Agaricomycetes</taxon>
        <taxon>Agaricomycetidae</taxon>
        <taxon>Agaricales</taxon>
        <taxon>Marasmiineae</taxon>
        <taxon>Omphalotaceae</taxon>
        <taxon>Collybiopsis</taxon>
        <taxon>Collybiopsis luxurians</taxon>
    </lineage>
</organism>
<evidence type="ECO:0000256" key="2">
    <source>
        <dbReference type="RuleBase" id="RU368122"/>
    </source>
</evidence>
<dbReference type="EC" id="1.14.99.56" evidence="2"/>
<dbReference type="EMBL" id="KN834762">
    <property type="protein sequence ID" value="KIK64002.1"/>
    <property type="molecule type" value="Genomic_DNA"/>
</dbReference>
<dbReference type="Pfam" id="PF03443">
    <property type="entry name" value="AA9"/>
    <property type="match status" value="1"/>
</dbReference>
<keyword evidence="6" id="KW-1185">Reference proteome</keyword>
<feature type="region of interest" description="Disordered" evidence="3">
    <location>
        <begin position="193"/>
        <end position="226"/>
    </location>
</feature>
<dbReference type="InterPro" id="IPR049892">
    <property type="entry name" value="AA9"/>
</dbReference>
<dbReference type="AlphaFoldDB" id="A0A0D0CW81"/>
<protein>
    <recommendedName>
        <fullName evidence="2">AA9 family lytic polysaccharide monooxygenase</fullName>
        <ecNumber evidence="2">1.14.99.56</ecNumber>
    </recommendedName>
    <alternativeName>
        <fullName evidence="2">Endo-beta-1,4-glucanase</fullName>
    </alternativeName>
    <alternativeName>
        <fullName evidence="2">Glycosyl hydrolase 61 family protein</fullName>
    </alternativeName>
</protein>
<dbReference type="CDD" id="cd21175">
    <property type="entry name" value="LPMO_AA9"/>
    <property type="match status" value="1"/>
</dbReference>
<dbReference type="HOGENOM" id="CLU_031730_2_2_1"/>
<comment type="catalytic activity">
    <reaction evidence="2">
        <text>[(1-&gt;4)-beta-D-glucosyl]n+m + reduced acceptor + O2 = 4-dehydro-beta-D-glucosyl-[(1-&gt;4)-beta-D-glucosyl]n-1 + [(1-&gt;4)-beta-D-glucosyl]m + acceptor + H2O.</text>
        <dbReference type="EC" id="1.14.99.56"/>
    </reaction>
</comment>
<comment type="function">
    <text evidence="2">Lytic polysaccharide monooxygenase (LMPO) that depolymerizes crystalline and amorphous polysaccharides via the oxidation of scissile alpha- or beta-(1-4)-glycosidic bonds, yielding C1 and/or C4 oxidation products. Catalysis by LPMOs requires the reduction of the active-site copper from Cu(II) to Cu(I) by a reducing agent and H(2)O(2) or O(2) as a cosubstrate.</text>
</comment>
<gene>
    <name evidence="5" type="ORF">GYMLUDRAFT_40220</name>
</gene>
<keyword evidence="2" id="KW-0964">Secreted</keyword>
<dbReference type="OrthoDB" id="4849160at2759"/>
<dbReference type="Gene3D" id="2.70.50.70">
    <property type="match status" value="1"/>
</dbReference>
<comment type="subcellular location">
    <subcellularLocation>
        <location evidence="2">Secreted</location>
    </subcellularLocation>
</comment>
<accession>A0A0D0CW81</accession>
<keyword evidence="5" id="KW-0378">Hydrolase</keyword>
<comment type="domain">
    <text evidence="2">Has a modular structure: an endo-beta-1,4-glucanase catalytic module at the N-terminus, a linker rich in serines and threonines, and a C-terminal carbohydrate-binding module (CBM).</text>
</comment>
<dbReference type="GO" id="GO:0008810">
    <property type="term" value="F:cellulase activity"/>
    <property type="evidence" value="ECO:0007669"/>
    <property type="project" value="UniProtKB-UniRule"/>
</dbReference>
<proteinExistence type="predicted"/>
<dbReference type="GO" id="GO:0030248">
    <property type="term" value="F:cellulose binding"/>
    <property type="evidence" value="ECO:0007669"/>
    <property type="project" value="UniProtKB-UniRule"/>
</dbReference>
<feature type="compositionally biased region" description="Low complexity" evidence="3">
    <location>
        <begin position="204"/>
        <end position="222"/>
    </location>
</feature>
<evidence type="ECO:0000259" key="4">
    <source>
        <dbReference type="Pfam" id="PF03443"/>
    </source>
</evidence>
<sequence>MNCGLGAQFASQIADANPGDALQFKWLGGGGQNWPHNTGPMLTYMTSCGNSDCTNYNSSSSEWFKIEQVARVSSGGAWAQLAVSEGLPANVTLPSTLAPGNYLLRHEILGLQGAVSVGGAEFYIACSNLKVGGSQTGGPTQNELVQFPGVGGWSYNDTEPGIYDPNVYDPSAPYIFPGPPVAAFAGGDAANTSVAGEGSGSAGSGSTSTSGAGGPDSSSSTSPQSICKLQRRTTLVTEASTFAVKTHVRKRRNLLTGLFGDLRFIYKGSN</sequence>
<keyword evidence="2" id="KW-0136">Cellulose degradation</keyword>
<dbReference type="Proteomes" id="UP000053593">
    <property type="component" value="Unassembled WGS sequence"/>
</dbReference>
<dbReference type="GO" id="GO:0005576">
    <property type="term" value="C:extracellular region"/>
    <property type="evidence" value="ECO:0007669"/>
    <property type="project" value="UniProtKB-SubCell"/>
</dbReference>
<dbReference type="InterPro" id="IPR005103">
    <property type="entry name" value="AA9_LPMO"/>
</dbReference>
<evidence type="ECO:0000256" key="1">
    <source>
        <dbReference type="ARBA" id="ARBA00023157"/>
    </source>
</evidence>
<reference evidence="5 6" key="1">
    <citation type="submission" date="2014-04" db="EMBL/GenBank/DDBJ databases">
        <title>Evolutionary Origins and Diversification of the Mycorrhizal Mutualists.</title>
        <authorList>
            <consortium name="DOE Joint Genome Institute"/>
            <consortium name="Mycorrhizal Genomics Consortium"/>
            <person name="Kohler A."/>
            <person name="Kuo A."/>
            <person name="Nagy L.G."/>
            <person name="Floudas D."/>
            <person name="Copeland A."/>
            <person name="Barry K.W."/>
            <person name="Cichocki N."/>
            <person name="Veneault-Fourrey C."/>
            <person name="LaButti K."/>
            <person name="Lindquist E.A."/>
            <person name="Lipzen A."/>
            <person name="Lundell T."/>
            <person name="Morin E."/>
            <person name="Murat C."/>
            <person name="Riley R."/>
            <person name="Ohm R."/>
            <person name="Sun H."/>
            <person name="Tunlid A."/>
            <person name="Henrissat B."/>
            <person name="Grigoriev I.V."/>
            <person name="Hibbett D.S."/>
            <person name="Martin F."/>
        </authorList>
    </citation>
    <scope>NUCLEOTIDE SEQUENCE [LARGE SCALE GENOMIC DNA]</scope>
    <source>
        <strain evidence="5 6">FD-317 M1</strain>
    </source>
</reference>
<dbReference type="PANTHER" id="PTHR33353:SF32">
    <property type="entry name" value="ENDO-BETA-1,4-GLUCANASE D"/>
    <property type="match status" value="1"/>
</dbReference>
<name>A0A0D0CW81_9AGAR</name>
<keyword evidence="2" id="KW-0119">Carbohydrate metabolism</keyword>
<evidence type="ECO:0000313" key="6">
    <source>
        <dbReference type="Proteomes" id="UP000053593"/>
    </source>
</evidence>
<dbReference type="PANTHER" id="PTHR33353">
    <property type="entry name" value="PUTATIVE (AFU_ORTHOLOGUE AFUA_1G12560)-RELATED"/>
    <property type="match status" value="1"/>
</dbReference>
<keyword evidence="2" id="KW-0624">Polysaccharide degradation</keyword>
<evidence type="ECO:0000256" key="3">
    <source>
        <dbReference type="SAM" id="MobiDB-lite"/>
    </source>
</evidence>
<feature type="domain" description="Auxiliary Activity family 9 catalytic" evidence="4">
    <location>
        <begin position="1"/>
        <end position="169"/>
    </location>
</feature>
<evidence type="ECO:0000313" key="5">
    <source>
        <dbReference type="EMBL" id="KIK64002.1"/>
    </source>
</evidence>
<keyword evidence="1 2" id="KW-1015">Disulfide bond</keyword>